<dbReference type="Gene3D" id="1.20.1260.10">
    <property type="match status" value="1"/>
</dbReference>
<dbReference type="OrthoDB" id="5292502at2"/>
<dbReference type="EMBL" id="CP021434">
    <property type="protein sequence ID" value="ARU61231.1"/>
    <property type="molecule type" value="Genomic_DNA"/>
</dbReference>
<dbReference type="PANTHER" id="PTHR30458:SF0">
    <property type="entry name" value="1,2-PHENYLACETYL-COA EPOXIDASE, SUBUNIT C"/>
    <property type="match status" value="1"/>
</dbReference>
<dbReference type="PANTHER" id="PTHR30458">
    <property type="entry name" value="PHENYLACETIC ACID DEGRADATION PROTEIN PAA"/>
    <property type="match status" value="1"/>
</dbReference>
<evidence type="ECO:0000313" key="2">
    <source>
        <dbReference type="Proteomes" id="UP000195437"/>
    </source>
</evidence>
<dbReference type="InterPro" id="IPR012347">
    <property type="entry name" value="Ferritin-like"/>
</dbReference>
<evidence type="ECO:0000313" key="1">
    <source>
        <dbReference type="EMBL" id="ARU61231.1"/>
    </source>
</evidence>
<dbReference type="RefSeq" id="WP_087456613.1">
    <property type="nucleotide sequence ID" value="NZ_CP021434.1"/>
</dbReference>
<dbReference type="InterPro" id="IPR052703">
    <property type="entry name" value="Aromatic_CoA_ox/epox"/>
</dbReference>
<protein>
    <recommendedName>
        <fullName evidence="3">Phenylacetic acid catabolic</fullName>
    </recommendedName>
</protein>
<evidence type="ECO:0008006" key="3">
    <source>
        <dbReference type="Google" id="ProtNLM"/>
    </source>
</evidence>
<dbReference type="GO" id="GO:0005829">
    <property type="term" value="C:cytosol"/>
    <property type="evidence" value="ECO:0007669"/>
    <property type="project" value="TreeGrafter"/>
</dbReference>
<keyword evidence="2" id="KW-1185">Reference proteome</keyword>
<dbReference type="Pfam" id="PF05138">
    <property type="entry name" value="PaaA_PaaC"/>
    <property type="match status" value="1"/>
</dbReference>
<dbReference type="AlphaFoldDB" id="A0A1Y0IL52"/>
<sequence length="275" mass="32117">MALSELEKEQRLLEKIARGETIESPEEMTEEYREHLIHLMLMQADSEVAGAFGYVPWIMKAPTTAEMLSVATITKDEVRHGRVMYKLLQELGVDVDSRLKEFDFTLRVGEEVELGATRAAQDDRVNIFYYPINTWYDFIMFNVLMDRGAGHQLEDSEESSYGPWRRVMEGIMKEELMHVAHGDSWLVRLGKDPEHREATQEALDRWFPRVMNIFGKPNSRRNQVYRKLGLKKRDNHEVRLAFQEDVRKVVERAGLRMPAWTPDWDKLQEDATITG</sequence>
<dbReference type="GO" id="GO:0010124">
    <property type="term" value="P:phenylacetate catabolic process"/>
    <property type="evidence" value="ECO:0007669"/>
    <property type="project" value="InterPro"/>
</dbReference>
<dbReference type="InterPro" id="IPR009078">
    <property type="entry name" value="Ferritin-like_SF"/>
</dbReference>
<accession>A0A1Y0IL52</accession>
<dbReference type="Proteomes" id="UP000195437">
    <property type="component" value="Chromosome"/>
</dbReference>
<reference evidence="2" key="1">
    <citation type="submission" date="2017-05" db="EMBL/GenBank/DDBJ databases">
        <authorList>
            <person name="Sung H."/>
        </authorList>
    </citation>
    <scope>NUCLEOTIDE SEQUENCE [LARGE SCALE GENOMIC DNA]</scope>
    <source>
        <strain evidence="2">AR23208</strain>
    </source>
</reference>
<organism evidence="1 2">
    <name type="scientific">Tumebacillus avium</name>
    <dbReference type="NCBI Taxonomy" id="1903704"/>
    <lineage>
        <taxon>Bacteria</taxon>
        <taxon>Bacillati</taxon>
        <taxon>Bacillota</taxon>
        <taxon>Bacilli</taxon>
        <taxon>Bacillales</taxon>
        <taxon>Alicyclobacillaceae</taxon>
        <taxon>Tumebacillus</taxon>
    </lineage>
</organism>
<dbReference type="SUPFAM" id="SSF47240">
    <property type="entry name" value="Ferritin-like"/>
    <property type="match status" value="1"/>
</dbReference>
<gene>
    <name evidence="1" type="ORF">CBW65_09675</name>
</gene>
<dbReference type="InterPro" id="IPR007814">
    <property type="entry name" value="PaaA_PaaC"/>
</dbReference>
<proteinExistence type="predicted"/>
<name>A0A1Y0IL52_9BACL</name>
<dbReference type="KEGG" id="tum:CBW65_09675"/>